<dbReference type="EMBL" id="CP016020">
    <property type="protein sequence ID" value="APH04348.1"/>
    <property type="molecule type" value="Genomic_DNA"/>
</dbReference>
<name>A0A1L3MPT5_9BACI</name>
<evidence type="ECO:0000256" key="9">
    <source>
        <dbReference type="ARBA" id="ARBA00047937"/>
    </source>
</evidence>
<dbReference type="InterPro" id="IPR006194">
    <property type="entry name" value="Gly-tRNA-synth_heterodimer"/>
</dbReference>
<feature type="domain" description="DALR anticodon binding" evidence="11">
    <location>
        <begin position="580"/>
        <end position="676"/>
    </location>
</feature>
<dbReference type="GO" id="GO:0006420">
    <property type="term" value="P:arginyl-tRNA aminoacylation"/>
    <property type="evidence" value="ECO:0007669"/>
    <property type="project" value="InterPro"/>
</dbReference>
<keyword evidence="5 10" id="KW-0547">Nucleotide-binding</keyword>
<evidence type="ECO:0000256" key="7">
    <source>
        <dbReference type="ARBA" id="ARBA00022917"/>
    </source>
</evidence>
<evidence type="ECO:0000259" key="11">
    <source>
        <dbReference type="Pfam" id="PF05746"/>
    </source>
</evidence>
<proteinExistence type="inferred from homology"/>
<keyword evidence="6 10" id="KW-0067">ATP-binding</keyword>
<dbReference type="GO" id="GO:0004820">
    <property type="term" value="F:glycine-tRNA ligase activity"/>
    <property type="evidence" value="ECO:0007669"/>
    <property type="project" value="UniProtKB-UniRule"/>
</dbReference>
<evidence type="ECO:0000256" key="8">
    <source>
        <dbReference type="ARBA" id="ARBA00023146"/>
    </source>
</evidence>
<keyword evidence="13" id="KW-1185">Reference proteome</keyword>
<dbReference type="GO" id="GO:0006426">
    <property type="term" value="P:glycyl-tRNA aminoacylation"/>
    <property type="evidence" value="ECO:0007669"/>
    <property type="project" value="UniProtKB-UniRule"/>
</dbReference>
<evidence type="ECO:0000256" key="3">
    <source>
        <dbReference type="ARBA" id="ARBA00022490"/>
    </source>
</evidence>
<dbReference type="GO" id="GO:0005524">
    <property type="term" value="F:ATP binding"/>
    <property type="evidence" value="ECO:0007669"/>
    <property type="project" value="UniProtKB-UniRule"/>
</dbReference>
<dbReference type="Pfam" id="PF05746">
    <property type="entry name" value="DALR_1"/>
    <property type="match status" value="1"/>
</dbReference>
<dbReference type="PANTHER" id="PTHR30075:SF2">
    <property type="entry name" value="GLYCINE--TRNA LIGASE, CHLOROPLASTIC_MITOCHONDRIAL 2"/>
    <property type="match status" value="1"/>
</dbReference>
<evidence type="ECO:0000256" key="1">
    <source>
        <dbReference type="ARBA" id="ARBA00004496"/>
    </source>
</evidence>
<dbReference type="GO" id="GO:0004814">
    <property type="term" value="F:arginine-tRNA ligase activity"/>
    <property type="evidence" value="ECO:0007669"/>
    <property type="project" value="InterPro"/>
</dbReference>
<dbReference type="GO" id="GO:0005829">
    <property type="term" value="C:cytosol"/>
    <property type="evidence" value="ECO:0007669"/>
    <property type="project" value="TreeGrafter"/>
</dbReference>
<organism evidence="12 13">
    <name type="scientific">Bacillus weihaiensis</name>
    <dbReference type="NCBI Taxonomy" id="1547283"/>
    <lineage>
        <taxon>Bacteria</taxon>
        <taxon>Bacillati</taxon>
        <taxon>Bacillota</taxon>
        <taxon>Bacilli</taxon>
        <taxon>Bacillales</taxon>
        <taxon>Bacillaceae</taxon>
        <taxon>Bacillus</taxon>
    </lineage>
</organism>
<dbReference type="OrthoDB" id="9775440at2"/>
<dbReference type="Pfam" id="PF02092">
    <property type="entry name" value="tRNA_synt_2f"/>
    <property type="match status" value="1"/>
</dbReference>
<dbReference type="PRINTS" id="PR01045">
    <property type="entry name" value="TRNASYNTHGB"/>
</dbReference>
<dbReference type="PROSITE" id="PS50861">
    <property type="entry name" value="AA_TRNA_LIGASE_II_GLYAB"/>
    <property type="match status" value="1"/>
</dbReference>
<dbReference type="RefSeq" id="WP_072579139.1">
    <property type="nucleotide sequence ID" value="NZ_CP016020.1"/>
</dbReference>
<evidence type="ECO:0000313" key="12">
    <source>
        <dbReference type="EMBL" id="APH04348.1"/>
    </source>
</evidence>
<evidence type="ECO:0000256" key="10">
    <source>
        <dbReference type="HAMAP-Rule" id="MF_00255"/>
    </source>
</evidence>
<keyword evidence="8 10" id="KW-0030">Aminoacyl-tRNA synthetase</keyword>
<gene>
    <name evidence="10" type="primary">glyS</name>
    <name evidence="12" type="ORF">A9C19_06075</name>
</gene>
<keyword evidence="3 10" id="KW-0963">Cytoplasm</keyword>
<reference evidence="12 13" key="1">
    <citation type="journal article" date="2016" name="Sci. Rep.">
        <title>Complete genome sequence and transcriptomic analysis of a novel marine strain Bacillus weihaiensis reveals the mechanism of brown algae degradation.</title>
        <authorList>
            <person name="Zhu Y."/>
            <person name="Chen P."/>
            <person name="Bao Y."/>
            <person name="Men Y."/>
            <person name="Zeng Y."/>
            <person name="Yang J."/>
            <person name="Sun J."/>
            <person name="Sun Y."/>
        </authorList>
    </citation>
    <scope>NUCLEOTIDE SEQUENCE [LARGE SCALE GENOMIC DNA]</scope>
    <source>
        <strain evidence="12 13">Alg07</strain>
    </source>
</reference>
<dbReference type="STRING" id="1547283.A9C19_06075"/>
<keyword evidence="4 10" id="KW-0436">Ligase</keyword>
<keyword evidence="7 10" id="KW-0648">Protein biosynthesis</keyword>
<dbReference type="SUPFAM" id="SSF109604">
    <property type="entry name" value="HD-domain/PDEase-like"/>
    <property type="match status" value="1"/>
</dbReference>
<dbReference type="InterPro" id="IPR015944">
    <property type="entry name" value="Gly-tRNA-synth_bsu"/>
</dbReference>
<comment type="catalytic activity">
    <reaction evidence="9 10">
        <text>tRNA(Gly) + glycine + ATP = glycyl-tRNA(Gly) + AMP + diphosphate</text>
        <dbReference type="Rhea" id="RHEA:16013"/>
        <dbReference type="Rhea" id="RHEA-COMP:9664"/>
        <dbReference type="Rhea" id="RHEA-COMP:9683"/>
        <dbReference type="ChEBI" id="CHEBI:30616"/>
        <dbReference type="ChEBI" id="CHEBI:33019"/>
        <dbReference type="ChEBI" id="CHEBI:57305"/>
        <dbReference type="ChEBI" id="CHEBI:78442"/>
        <dbReference type="ChEBI" id="CHEBI:78522"/>
        <dbReference type="ChEBI" id="CHEBI:456215"/>
        <dbReference type="EC" id="6.1.1.14"/>
    </reaction>
</comment>
<evidence type="ECO:0000313" key="13">
    <source>
        <dbReference type="Proteomes" id="UP000181936"/>
    </source>
</evidence>
<evidence type="ECO:0000256" key="6">
    <source>
        <dbReference type="ARBA" id="ARBA00022840"/>
    </source>
</evidence>
<protein>
    <recommendedName>
        <fullName evidence="10">Glycine--tRNA ligase beta subunit</fullName>
        <ecNumber evidence="10">6.1.1.14</ecNumber>
    </recommendedName>
    <alternativeName>
        <fullName evidence="10">Glycyl-tRNA synthetase beta subunit</fullName>
        <shortName evidence="10">GlyRS</shortName>
    </alternativeName>
</protein>
<dbReference type="EC" id="6.1.1.14" evidence="10"/>
<sequence>MSKKDLLLEIGLEEIPAQYVTPSINQLQAKLTNWLEEKKLSFGDVKMYSTPRRLAILVKDVAEKQPDLEEEAKGPAKKIAMTESGEWSKAAIGFTRGQGATVEDIYFKEINGVEYAHVQKFIKGQDSTLLLTEVRELIKGLSFPKNMRWGSEELRYIRPIKWLIALFGNEIIPFEIAGVKTDSFTYGHRFLGGKVEIAHPGLYETVLLEQFVLADSDKRKAAIRNQLAELESENKWIIPIDEELLEEVNNLVEYPTALFGKFEEEYLSLPDEVLVTTMKEHQRYFPVRNNEGDLLSYFVTVRNGDHNHLENVAKGNEKVLRARLSDANFFFEEDKKLQIDVANEKLNKIVFHEELGTLGEKVNRIVQLSGILAEKLNLTHEQKDDIKRAAAICKFDLVSHMVYEFPELQGKIGEKYARLLGEKEAVAKAINEHYMPRHAEDQAPSSTIGAVIAIADKLDTIAGFFAIGRIPTGSQDPYALRRQASGIVHILKAKGYEIGLDELFKLALELYETKVSNEAYQELITFFKLRLKYVLAEEQIRYDLVDAVLESSNLEVNSLTKRARVLAKRSLEAEFKESIEALARVINISKKGSEHVINEALLESDYEKALYQAYVDADQKISTMKNDNREESIFELLAALKPVINEYFEHTMVMAEDEKVKNNRLTQMVKLAKLIESFAKMDMILVK</sequence>
<evidence type="ECO:0000256" key="2">
    <source>
        <dbReference type="ARBA" id="ARBA00008226"/>
    </source>
</evidence>
<dbReference type="NCBIfam" id="TIGR00211">
    <property type="entry name" value="glyS"/>
    <property type="match status" value="1"/>
</dbReference>
<dbReference type="AlphaFoldDB" id="A0A1L3MPT5"/>
<dbReference type="HAMAP" id="MF_00255">
    <property type="entry name" value="Gly_tRNA_synth_beta"/>
    <property type="match status" value="1"/>
</dbReference>
<dbReference type="KEGG" id="bwh:A9C19_06075"/>
<evidence type="ECO:0000256" key="4">
    <source>
        <dbReference type="ARBA" id="ARBA00022598"/>
    </source>
</evidence>
<dbReference type="Proteomes" id="UP000181936">
    <property type="component" value="Chromosome"/>
</dbReference>
<dbReference type="PANTHER" id="PTHR30075">
    <property type="entry name" value="GLYCYL-TRNA SYNTHETASE"/>
    <property type="match status" value="1"/>
</dbReference>
<accession>A0A1L3MPT5</accession>
<comment type="subcellular location">
    <subcellularLocation>
        <location evidence="1 10">Cytoplasm</location>
    </subcellularLocation>
</comment>
<dbReference type="InterPro" id="IPR008909">
    <property type="entry name" value="DALR_anticod-bd"/>
</dbReference>
<comment type="subunit">
    <text evidence="10">Tetramer of two alpha and two beta subunits.</text>
</comment>
<evidence type="ECO:0000256" key="5">
    <source>
        <dbReference type="ARBA" id="ARBA00022741"/>
    </source>
</evidence>
<comment type="similarity">
    <text evidence="2 10">Belongs to the class-II aminoacyl-tRNA synthetase family.</text>
</comment>